<accession>A0A7Y9L8V2</accession>
<comment type="caution">
    <text evidence="2">The sequence shown here is derived from an EMBL/GenBank/DDBJ whole genome shotgun (WGS) entry which is preliminary data.</text>
</comment>
<evidence type="ECO:0008006" key="4">
    <source>
        <dbReference type="Google" id="ProtNLM"/>
    </source>
</evidence>
<keyword evidence="3" id="KW-1185">Reference proteome</keyword>
<evidence type="ECO:0000313" key="3">
    <source>
        <dbReference type="Proteomes" id="UP000569914"/>
    </source>
</evidence>
<dbReference type="Proteomes" id="UP000569914">
    <property type="component" value="Unassembled WGS sequence"/>
</dbReference>
<feature type="region of interest" description="Disordered" evidence="1">
    <location>
        <begin position="69"/>
        <end position="99"/>
    </location>
</feature>
<dbReference type="EMBL" id="JACCBU010000001">
    <property type="protein sequence ID" value="NYE68867.1"/>
    <property type="molecule type" value="Genomic_DNA"/>
</dbReference>
<dbReference type="SUPFAM" id="SSF56563">
    <property type="entry name" value="Major capsid protein gp5"/>
    <property type="match status" value="1"/>
</dbReference>
<reference evidence="2 3" key="1">
    <citation type="submission" date="2020-07" db="EMBL/GenBank/DDBJ databases">
        <title>Sequencing the genomes of 1000 actinobacteria strains.</title>
        <authorList>
            <person name="Klenk H.-P."/>
        </authorList>
    </citation>
    <scope>NUCLEOTIDE SEQUENCE [LARGE SCALE GENOMIC DNA]</scope>
    <source>
        <strain evidence="2 3">DSM 22083</strain>
    </source>
</reference>
<dbReference type="RefSeq" id="WP_179747736.1">
    <property type="nucleotide sequence ID" value="NZ_JACCBU010000001.1"/>
</dbReference>
<organism evidence="2 3">
    <name type="scientific">Microlunatus parietis</name>
    <dbReference type="NCBI Taxonomy" id="682979"/>
    <lineage>
        <taxon>Bacteria</taxon>
        <taxon>Bacillati</taxon>
        <taxon>Actinomycetota</taxon>
        <taxon>Actinomycetes</taxon>
        <taxon>Propionibacteriales</taxon>
        <taxon>Propionibacteriaceae</taxon>
        <taxon>Microlunatus</taxon>
    </lineage>
</organism>
<evidence type="ECO:0000313" key="2">
    <source>
        <dbReference type="EMBL" id="NYE68867.1"/>
    </source>
</evidence>
<gene>
    <name evidence="2" type="ORF">BKA15_000196</name>
</gene>
<dbReference type="AlphaFoldDB" id="A0A7Y9L8V2"/>
<feature type="compositionally biased region" description="Basic and acidic residues" evidence="1">
    <location>
        <begin position="69"/>
        <end position="93"/>
    </location>
</feature>
<proteinExistence type="predicted"/>
<sequence length="425" mass="46372">MSRENPVLTRLRDDRAEQVQFIDQLLSKVDEDGRDLVDAERSNLTAAKERIVKLDEQIKPLEEFEAIVGEHRAAKPTPSRREPQDDGGRRSRLGDVTPRPVEYPTAGHFIVDKIRAVGYPGEQLKPDAEALQRVMAAVQTRIVHQTTADTPGLLPEPIIGQILTDLDGARPFLSSIGVQNLAGIPGKVFHRPHVTQHTRVDEQTAEKTELVSRQFKVEGLPFTKRTFGGTLNVSRQDIDWTSPSAWNALITDLQMEYGADTEDTAAQEFAAAVTQTEAVTDENSLQAWIDALYQAAVKSATANGTRRATSLRLPNRIWTSIDMWASLGSVISAARATNRSNDNPGSSQPTGFAGDILDIPRVMAPGLPAGTVIVGRDALFEAYEERIGLLQAIEPKVLGVEVAYGGYAAWGMLDATAFTKLTVGS</sequence>
<evidence type="ECO:0000256" key="1">
    <source>
        <dbReference type="SAM" id="MobiDB-lite"/>
    </source>
</evidence>
<protein>
    <recommendedName>
        <fullName evidence="4">Phage major capsid protein, HK97 family</fullName>
    </recommendedName>
</protein>
<name>A0A7Y9L8V2_9ACTN</name>